<dbReference type="InterPro" id="IPR017517">
    <property type="entry name" value="Maleyloyr_isom"/>
</dbReference>
<gene>
    <name evidence="1" type="ORF">MMON_51740</name>
</gene>
<evidence type="ECO:0000313" key="1">
    <source>
        <dbReference type="EMBL" id="BBZ63873.1"/>
    </source>
</evidence>
<sequence length="241" mass="25623">MVCATVPVTVCVQPVSNPAHSSAATVRVLAWVPIWATIGHRPRNVNAMRSDLPQGPDSPPTDELRSAELSLGVLHQVVRSIAEDDLGKQTPCSEFDVAGLTEHLVRSITILGGAAGAEMPERDPSDSVERQVILAARPALDAWHRRGIDGAVDVGGTTMPATVLVGILSLEFLVHAWDYATAIGHTVPAPDSLSDYVLAMAEKIVTPQGRARAGFDDPVEVPDDAPPLQRLLAFTGRRAEV</sequence>
<organism evidence="1 2">
    <name type="scientific">Mycolicibacterium monacense</name>
    <name type="common">Mycobacterium monacense</name>
    <dbReference type="NCBI Taxonomy" id="85693"/>
    <lineage>
        <taxon>Bacteria</taxon>
        <taxon>Bacillati</taxon>
        <taxon>Actinomycetota</taxon>
        <taxon>Actinomycetes</taxon>
        <taxon>Mycobacteriales</taxon>
        <taxon>Mycobacteriaceae</taxon>
        <taxon>Mycolicibacterium</taxon>
    </lineage>
</organism>
<dbReference type="NCBIfam" id="TIGR03083">
    <property type="entry name" value="maleylpyruvate isomerase family mycothiol-dependent enzyme"/>
    <property type="match status" value="1"/>
</dbReference>
<keyword evidence="2" id="KW-1185">Reference proteome</keyword>
<dbReference type="SUPFAM" id="SSF109854">
    <property type="entry name" value="DinB/YfiT-like putative metalloenzymes"/>
    <property type="match status" value="1"/>
</dbReference>
<dbReference type="Proteomes" id="UP000466039">
    <property type="component" value="Chromosome"/>
</dbReference>
<evidence type="ECO:0000313" key="2">
    <source>
        <dbReference type="Proteomes" id="UP000466039"/>
    </source>
</evidence>
<dbReference type="InterPro" id="IPR034660">
    <property type="entry name" value="DinB/YfiT-like"/>
</dbReference>
<dbReference type="AlphaFoldDB" id="A0AAD1J0E6"/>
<proteinExistence type="predicted"/>
<name>A0AAD1J0E6_MYCMB</name>
<dbReference type="InterPro" id="IPR017520">
    <property type="entry name" value="CHP03086"/>
</dbReference>
<dbReference type="NCBIfam" id="TIGR03086">
    <property type="entry name" value="TIGR03086 family metal-binding protein"/>
    <property type="match status" value="1"/>
</dbReference>
<reference evidence="1 2" key="1">
    <citation type="journal article" date="2019" name="Emerg. Microbes Infect.">
        <title>Comprehensive subspecies identification of 175 nontuberculous mycobacteria species based on 7547 genomic profiles.</title>
        <authorList>
            <person name="Matsumoto Y."/>
            <person name="Kinjo T."/>
            <person name="Motooka D."/>
            <person name="Nabeya D."/>
            <person name="Jung N."/>
            <person name="Uechi K."/>
            <person name="Horii T."/>
            <person name="Iida T."/>
            <person name="Fujita J."/>
            <person name="Nakamura S."/>
        </authorList>
    </citation>
    <scope>NUCLEOTIDE SEQUENCE [LARGE SCALE GENOMIC DNA]</scope>
    <source>
        <strain evidence="1 2">JCM 15658</strain>
    </source>
</reference>
<protein>
    <submittedName>
        <fullName evidence="1">TIGR03086 family protein</fullName>
    </submittedName>
</protein>
<accession>A0AAD1J0E6</accession>
<dbReference type="EMBL" id="AP022617">
    <property type="protein sequence ID" value="BBZ63873.1"/>
    <property type="molecule type" value="Genomic_DNA"/>
</dbReference>